<gene>
    <name evidence="1" type="ORF">LCGC14_0598870</name>
</gene>
<accession>A0A0F9RG52</accession>
<dbReference type="AlphaFoldDB" id="A0A0F9RG52"/>
<proteinExistence type="predicted"/>
<evidence type="ECO:0000313" key="1">
    <source>
        <dbReference type="EMBL" id="KKN53794.1"/>
    </source>
</evidence>
<dbReference type="EMBL" id="LAZR01000956">
    <property type="protein sequence ID" value="KKN53794.1"/>
    <property type="molecule type" value="Genomic_DNA"/>
</dbReference>
<name>A0A0F9RG52_9ZZZZ</name>
<reference evidence="1" key="1">
    <citation type="journal article" date="2015" name="Nature">
        <title>Complex archaea that bridge the gap between prokaryotes and eukaryotes.</title>
        <authorList>
            <person name="Spang A."/>
            <person name="Saw J.H."/>
            <person name="Jorgensen S.L."/>
            <person name="Zaremba-Niedzwiedzka K."/>
            <person name="Martijn J."/>
            <person name="Lind A.E."/>
            <person name="van Eijk R."/>
            <person name="Schleper C."/>
            <person name="Guy L."/>
            <person name="Ettema T.J."/>
        </authorList>
    </citation>
    <scope>NUCLEOTIDE SEQUENCE</scope>
</reference>
<comment type="caution">
    <text evidence="1">The sequence shown here is derived from an EMBL/GenBank/DDBJ whole genome shotgun (WGS) entry which is preliminary data.</text>
</comment>
<sequence length="61" mass="7065">MKEIKILIQQLRNYPNNFFVYPVMPLPEGEEHNRLGLRICDHLGEEQGFIEIGGKEGVIIQ</sequence>
<organism evidence="1">
    <name type="scientific">marine sediment metagenome</name>
    <dbReference type="NCBI Taxonomy" id="412755"/>
    <lineage>
        <taxon>unclassified sequences</taxon>
        <taxon>metagenomes</taxon>
        <taxon>ecological metagenomes</taxon>
    </lineage>
</organism>
<protein>
    <submittedName>
        <fullName evidence="1">Uncharacterized protein</fullName>
    </submittedName>
</protein>